<reference evidence="2 3" key="1">
    <citation type="submission" date="2020-06" db="EMBL/GenBank/DDBJ databases">
        <title>Description of novel acetic acid bacteria.</title>
        <authorList>
            <person name="Sombolestani A."/>
        </authorList>
    </citation>
    <scope>NUCLEOTIDE SEQUENCE [LARGE SCALE GENOMIC DNA]</scope>
    <source>
        <strain evidence="2 3">LMG 31431</strain>
    </source>
</reference>
<dbReference type="PANTHER" id="PTHR35006">
    <property type="entry name" value="GLYOXALASE FAMILY PROTEIN (AFU_ORTHOLOGUE AFUA_5G14830)"/>
    <property type="match status" value="1"/>
</dbReference>
<dbReference type="PROSITE" id="PS51819">
    <property type="entry name" value="VOC"/>
    <property type="match status" value="1"/>
</dbReference>
<dbReference type="AlphaFoldDB" id="A0A7Y7IWP8"/>
<feature type="domain" description="VOC" evidence="1">
    <location>
        <begin position="1"/>
        <end position="120"/>
    </location>
</feature>
<dbReference type="InterPro" id="IPR037523">
    <property type="entry name" value="VOC_core"/>
</dbReference>
<dbReference type="PANTHER" id="PTHR35006:SF2">
    <property type="entry name" value="GLYOXALASE FAMILY PROTEIN (AFU_ORTHOLOGUE AFUA_5G14830)"/>
    <property type="match status" value="1"/>
</dbReference>
<evidence type="ECO:0000259" key="1">
    <source>
        <dbReference type="PROSITE" id="PS51819"/>
    </source>
</evidence>
<dbReference type="SUPFAM" id="SSF54593">
    <property type="entry name" value="Glyoxalase/Bleomycin resistance protein/Dihydroxybiphenyl dioxygenase"/>
    <property type="match status" value="1"/>
</dbReference>
<gene>
    <name evidence="2" type="ORF">HUK84_11375</name>
</gene>
<dbReference type="InterPro" id="IPR004360">
    <property type="entry name" value="Glyas_Fos-R_dOase_dom"/>
</dbReference>
<evidence type="ECO:0000313" key="3">
    <source>
        <dbReference type="Proteomes" id="UP000534870"/>
    </source>
</evidence>
<dbReference type="Gene3D" id="3.10.180.10">
    <property type="entry name" value="2,3-Dihydroxybiphenyl 1,2-Dioxygenase, domain 1"/>
    <property type="match status" value="1"/>
</dbReference>
<accession>A0A7Y7IWP8</accession>
<dbReference type="EMBL" id="JABXXP010000233">
    <property type="protein sequence ID" value="NVN11714.1"/>
    <property type="molecule type" value="Genomic_DNA"/>
</dbReference>
<sequence>MIDHVSIRVRSIQRARAFYDRVLVPLGLTCTVRGAPEYAGYGLDGRDPFLWLTLHDGSSGHIQLAFAAPSRAAVEDFHVAALAAGGRERASPGMQTEGGLPYFAASVLDPDRHEISAVCRIGP</sequence>
<comment type="caution">
    <text evidence="2">The sequence shown here is derived from an EMBL/GenBank/DDBJ whole genome shotgun (WGS) entry which is preliminary data.</text>
</comment>
<evidence type="ECO:0000313" key="2">
    <source>
        <dbReference type="EMBL" id="NVN11714.1"/>
    </source>
</evidence>
<dbReference type="Pfam" id="PF00903">
    <property type="entry name" value="Glyoxalase"/>
    <property type="match status" value="1"/>
</dbReference>
<dbReference type="CDD" id="cd07262">
    <property type="entry name" value="VOC_like"/>
    <property type="match status" value="1"/>
</dbReference>
<dbReference type="InterPro" id="IPR029068">
    <property type="entry name" value="Glyas_Bleomycin-R_OHBP_Dase"/>
</dbReference>
<protein>
    <submittedName>
        <fullName evidence="2">VOC family protein</fullName>
    </submittedName>
</protein>
<name>A0A7Y7IWP8_9PROT</name>
<organism evidence="2 3">
    <name type="scientific">Nguyenibacter vanlangensis</name>
    <dbReference type="NCBI Taxonomy" id="1216886"/>
    <lineage>
        <taxon>Bacteria</taxon>
        <taxon>Pseudomonadati</taxon>
        <taxon>Pseudomonadota</taxon>
        <taxon>Alphaproteobacteria</taxon>
        <taxon>Acetobacterales</taxon>
        <taxon>Acetobacteraceae</taxon>
        <taxon>Nguyenibacter</taxon>
    </lineage>
</organism>
<dbReference type="Proteomes" id="UP000534870">
    <property type="component" value="Unassembled WGS sequence"/>
</dbReference>
<proteinExistence type="predicted"/>